<proteinExistence type="predicted"/>
<dbReference type="RefSeq" id="WP_311723068.1">
    <property type="nucleotide sequence ID" value="NZ_JAVRFD010000003.1"/>
</dbReference>
<dbReference type="InterPro" id="IPR036188">
    <property type="entry name" value="FAD/NAD-bd_sf"/>
</dbReference>
<sequence>MRVLIAGAGIGGLTAALSLHAAGIEATVIEAVRELRPLGLGINLLPHAVGELTALGLGEDLARISVATAENVYCDPSGNTLFTEARGLAGGYRWPQYSVHRGRLQALLLAAVYDRLGPQAVRTGARLLDFEQDADGVRARVPGAEIEAAALIGADGLHSAVRARLHPDQGPLLWSGVRMWRGAAEAGPFPGGRSMIIARGPSGAELIAYPIGPSLVNWVAMVTVAEPGPLPGGADWNSPGRADEVLEHFGAWDLGRLDVPALIENSPEILEYPMVDRDPLPTWGEGRVTLLGDAAHPMYPVGANGASQAIVDARVLAEELARDFSRGLAAYEKARREATAAVVAANREMQRSGDARSPEELARITTTYRRATRADHHH</sequence>
<feature type="signal peptide" evidence="4">
    <location>
        <begin position="1"/>
        <end position="21"/>
    </location>
</feature>
<dbReference type="NCBIfam" id="NF005720">
    <property type="entry name" value="PRK07538.1"/>
    <property type="match status" value="1"/>
</dbReference>
<dbReference type="Gene3D" id="3.50.50.60">
    <property type="entry name" value="FAD/NAD(P)-binding domain"/>
    <property type="match status" value="1"/>
</dbReference>
<comment type="caution">
    <text evidence="6">The sequence shown here is derived from an EMBL/GenBank/DDBJ whole genome shotgun (WGS) entry which is preliminary data.</text>
</comment>
<evidence type="ECO:0000256" key="3">
    <source>
        <dbReference type="SAM" id="MobiDB-lite"/>
    </source>
</evidence>
<reference evidence="6" key="1">
    <citation type="submission" date="2024-05" db="EMBL/GenBank/DDBJ databases">
        <title>30 novel species of actinomycetes from the DSMZ collection.</title>
        <authorList>
            <person name="Nouioui I."/>
        </authorList>
    </citation>
    <scope>NUCLEOTIDE SEQUENCE</scope>
    <source>
        <strain evidence="6">DSM 41529</strain>
    </source>
</reference>
<evidence type="ECO:0000313" key="6">
    <source>
        <dbReference type="EMBL" id="MDT0542708.1"/>
    </source>
</evidence>
<dbReference type="Pfam" id="PF01494">
    <property type="entry name" value="FAD_binding_3"/>
    <property type="match status" value="2"/>
</dbReference>
<feature type="domain" description="FAD-binding" evidence="5">
    <location>
        <begin position="282"/>
        <end position="344"/>
    </location>
</feature>
<dbReference type="SUPFAM" id="SSF51905">
    <property type="entry name" value="FAD/NAD(P)-binding domain"/>
    <property type="match status" value="1"/>
</dbReference>
<protein>
    <submittedName>
        <fullName evidence="6">Flavin-dependent oxidoreductase</fullName>
    </submittedName>
</protein>
<dbReference type="InterPro" id="IPR050493">
    <property type="entry name" value="FAD-dep_Monooxygenase_BioMet"/>
</dbReference>
<dbReference type="Proteomes" id="UP001180754">
    <property type="component" value="Unassembled WGS sequence"/>
</dbReference>
<gene>
    <name evidence="6" type="ORF">RND15_08255</name>
</gene>
<dbReference type="EMBL" id="JAVRFD010000003">
    <property type="protein sequence ID" value="MDT0542708.1"/>
    <property type="molecule type" value="Genomic_DNA"/>
</dbReference>
<organism evidence="6 7">
    <name type="scientific">Streptomyces lonegramiae</name>
    <dbReference type="NCBI Taxonomy" id="3075524"/>
    <lineage>
        <taxon>Bacteria</taxon>
        <taxon>Bacillati</taxon>
        <taxon>Actinomycetota</taxon>
        <taxon>Actinomycetes</taxon>
        <taxon>Kitasatosporales</taxon>
        <taxon>Streptomycetaceae</taxon>
        <taxon>Streptomyces</taxon>
    </lineage>
</organism>
<keyword evidence="1" id="KW-0560">Oxidoreductase</keyword>
<dbReference type="PRINTS" id="PR00420">
    <property type="entry name" value="RNGMNOXGNASE"/>
</dbReference>
<evidence type="ECO:0000256" key="2">
    <source>
        <dbReference type="ARBA" id="ARBA00023033"/>
    </source>
</evidence>
<feature type="domain" description="FAD-binding" evidence="5">
    <location>
        <begin position="2"/>
        <end position="165"/>
    </location>
</feature>
<keyword evidence="7" id="KW-1185">Reference proteome</keyword>
<dbReference type="InterPro" id="IPR002938">
    <property type="entry name" value="FAD-bd"/>
</dbReference>
<evidence type="ECO:0000259" key="5">
    <source>
        <dbReference type="Pfam" id="PF01494"/>
    </source>
</evidence>
<evidence type="ECO:0000256" key="4">
    <source>
        <dbReference type="SAM" id="SignalP"/>
    </source>
</evidence>
<feature type="compositionally biased region" description="Basic and acidic residues" evidence="3">
    <location>
        <begin position="349"/>
        <end position="362"/>
    </location>
</feature>
<feature type="chain" id="PRO_5045763997" evidence="4">
    <location>
        <begin position="22"/>
        <end position="378"/>
    </location>
</feature>
<dbReference type="SUPFAM" id="SSF54373">
    <property type="entry name" value="FAD-linked reductases, C-terminal domain"/>
    <property type="match status" value="1"/>
</dbReference>
<keyword evidence="2" id="KW-0503">Monooxygenase</keyword>
<dbReference type="Gene3D" id="3.30.9.30">
    <property type="match status" value="1"/>
</dbReference>
<keyword evidence="4" id="KW-0732">Signal</keyword>
<evidence type="ECO:0000313" key="7">
    <source>
        <dbReference type="Proteomes" id="UP001180754"/>
    </source>
</evidence>
<dbReference type="PANTHER" id="PTHR13789:SF268">
    <property type="entry name" value="5-METHYLPHENAZINE-1-CARBOXYLATE 1-MONOOXYGENASE"/>
    <property type="match status" value="1"/>
</dbReference>
<name>A0ABU2X9W9_9ACTN</name>
<evidence type="ECO:0000256" key="1">
    <source>
        <dbReference type="ARBA" id="ARBA00023002"/>
    </source>
</evidence>
<accession>A0ABU2X9W9</accession>
<dbReference type="PANTHER" id="PTHR13789">
    <property type="entry name" value="MONOOXYGENASE"/>
    <property type="match status" value="1"/>
</dbReference>
<feature type="region of interest" description="Disordered" evidence="3">
    <location>
        <begin position="349"/>
        <end position="378"/>
    </location>
</feature>